<dbReference type="Gene3D" id="2.60.120.10">
    <property type="entry name" value="Jelly Rolls"/>
    <property type="match status" value="1"/>
</dbReference>
<dbReference type="GO" id="GO:0003700">
    <property type="term" value="F:DNA-binding transcription factor activity"/>
    <property type="evidence" value="ECO:0007669"/>
    <property type="project" value="TreeGrafter"/>
</dbReference>
<evidence type="ECO:0000259" key="2">
    <source>
        <dbReference type="PROSITE" id="PS50943"/>
    </source>
</evidence>
<dbReference type="CDD" id="cd00093">
    <property type="entry name" value="HTH_XRE"/>
    <property type="match status" value="1"/>
</dbReference>
<reference evidence="3 4" key="1">
    <citation type="journal article" date="2015" name="Appl. Microbiol. Biotechnol.">
        <title>The consequence of an additional NADH dehydrogenase paralog on the growth of Gluconobacter oxydans DSM3504.</title>
        <authorList>
            <person name="Kostner D."/>
            <person name="Luchterhand B."/>
            <person name="Junker A."/>
            <person name="Volland S."/>
            <person name="Daniel R."/>
            <person name="Buchs J."/>
            <person name="Liebl W."/>
            <person name="Ehrenreich A."/>
        </authorList>
    </citation>
    <scope>NUCLEOTIDE SEQUENCE [LARGE SCALE GENOMIC DNA]</scope>
    <source>
        <strain evidence="3">DSM 3504</strain>
    </source>
</reference>
<dbReference type="InterPro" id="IPR014710">
    <property type="entry name" value="RmlC-like_jellyroll"/>
</dbReference>
<dbReference type="PROSITE" id="PS50943">
    <property type="entry name" value="HTH_CROC1"/>
    <property type="match status" value="1"/>
</dbReference>
<dbReference type="Pfam" id="PF01381">
    <property type="entry name" value="HTH_3"/>
    <property type="match status" value="1"/>
</dbReference>
<accession>A0A067Z3A6</accession>
<evidence type="ECO:0000313" key="3">
    <source>
        <dbReference type="EMBL" id="AHK70577.1"/>
    </source>
</evidence>
<dbReference type="GO" id="GO:0003677">
    <property type="term" value="F:DNA binding"/>
    <property type="evidence" value="ECO:0007669"/>
    <property type="project" value="UniProtKB-KW"/>
</dbReference>
<dbReference type="CDD" id="cd02209">
    <property type="entry name" value="cupin_XRE_C"/>
    <property type="match status" value="1"/>
</dbReference>
<dbReference type="GO" id="GO:0005829">
    <property type="term" value="C:cytosol"/>
    <property type="evidence" value="ECO:0007669"/>
    <property type="project" value="TreeGrafter"/>
</dbReference>
<dbReference type="RefSeq" id="WP_011252146.1">
    <property type="nucleotide sequence ID" value="NZ_CP004373.1"/>
</dbReference>
<dbReference type="PANTHER" id="PTHR46797">
    <property type="entry name" value="HTH-TYPE TRANSCRIPTIONAL REGULATOR"/>
    <property type="match status" value="1"/>
</dbReference>
<dbReference type="Pfam" id="PF07883">
    <property type="entry name" value="Cupin_2"/>
    <property type="match status" value="1"/>
</dbReference>
<evidence type="ECO:0000313" key="4">
    <source>
        <dbReference type="Proteomes" id="UP000031656"/>
    </source>
</evidence>
<dbReference type="GeneID" id="56904890"/>
<dbReference type="KEGG" id="goy:GLS_c06630"/>
<dbReference type="InterPro" id="IPR011051">
    <property type="entry name" value="RmlC_Cupin_sf"/>
</dbReference>
<evidence type="ECO:0000256" key="1">
    <source>
        <dbReference type="ARBA" id="ARBA00023125"/>
    </source>
</evidence>
<protein>
    <submittedName>
        <fullName evidence="3">HTH-type transcriptional regulator PuuR</fullName>
    </submittedName>
</protein>
<dbReference type="InterPro" id="IPR050807">
    <property type="entry name" value="TransReg_Diox_bact_type"/>
</dbReference>
<proteinExistence type="predicted"/>
<sequence>MDLGARLRFVRTARNLSQRELAKRTGVTNSTISLIESGDMNPSVGTLKRILDGIPVTLGEFFSIAPEGGEKIFYRADELMTFEQGGVTFRQVGAPLFGRSLQILRETYASGADTGATVYAHEGEEGGFVLHGQVEITVGDRREILGPGDAYHFDSRQPHRFRCLSSEGCEIISACTPPTF</sequence>
<dbReference type="SUPFAM" id="SSF47413">
    <property type="entry name" value="lambda repressor-like DNA-binding domains"/>
    <property type="match status" value="1"/>
</dbReference>
<dbReference type="EMBL" id="CP004373">
    <property type="protein sequence ID" value="AHK70577.1"/>
    <property type="molecule type" value="Genomic_DNA"/>
</dbReference>
<organism evidence="3 4">
    <name type="scientific">Gluconobacter oxydans DSM 3504</name>
    <dbReference type="NCBI Taxonomy" id="1288313"/>
    <lineage>
        <taxon>Bacteria</taxon>
        <taxon>Pseudomonadati</taxon>
        <taxon>Pseudomonadota</taxon>
        <taxon>Alphaproteobacteria</taxon>
        <taxon>Acetobacterales</taxon>
        <taxon>Acetobacteraceae</taxon>
        <taxon>Gluconobacter</taxon>
    </lineage>
</organism>
<keyword evidence="1" id="KW-0238">DNA-binding</keyword>
<gene>
    <name evidence="3" type="primary">puuR</name>
    <name evidence="3" type="ORF">GLS_c06630</name>
</gene>
<name>A0A067Z3A6_GLUOY</name>
<feature type="domain" description="HTH cro/C1-type" evidence="2">
    <location>
        <begin position="7"/>
        <end position="61"/>
    </location>
</feature>
<dbReference type="HOGENOM" id="CLU_085376_1_4_5"/>
<dbReference type="Proteomes" id="UP000031656">
    <property type="component" value="Chromosome"/>
</dbReference>
<dbReference type="SMART" id="SM00530">
    <property type="entry name" value="HTH_XRE"/>
    <property type="match status" value="1"/>
</dbReference>
<dbReference type="Gene3D" id="1.10.260.40">
    <property type="entry name" value="lambda repressor-like DNA-binding domains"/>
    <property type="match status" value="1"/>
</dbReference>
<dbReference type="InterPro" id="IPR010982">
    <property type="entry name" value="Lambda_DNA-bd_dom_sf"/>
</dbReference>
<dbReference type="InterPro" id="IPR001387">
    <property type="entry name" value="Cro/C1-type_HTH"/>
</dbReference>
<dbReference type="InterPro" id="IPR013096">
    <property type="entry name" value="Cupin_2"/>
</dbReference>
<dbReference type="SUPFAM" id="SSF51182">
    <property type="entry name" value="RmlC-like cupins"/>
    <property type="match status" value="1"/>
</dbReference>
<dbReference type="AlphaFoldDB" id="A0A067Z3A6"/>
<dbReference type="PANTHER" id="PTHR46797:SF11">
    <property type="entry name" value="HTH-TYPE TRANSCRIPTIONAL REGULATOR PUUR"/>
    <property type="match status" value="1"/>
</dbReference>